<keyword evidence="3" id="KW-1185">Reference proteome</keyword>
<dbReference type="Gramene" id="OE9A023827T1">
    <property type="protein sequence ID" value="OE9A023827C1"/>
    <property type="gene ID" value="OE9A023827"/>
</dbReference>
<dbReference type="Proteomes" id="UP000594638">
    <property type="component" value="Unassembled WGS sequence"/>
</dbReference>
<proteinExistence type="predicted"/>
<evidence type="ECO:0000313" key="2">
    <source>
        <dbReference type="EMBL" id="CAA3023393.1"/>
    </source>
</evidence>
<name>A0A8S0UZR6_OLEEU</name>
<gene>
    <name evidence="2" type="ORF">OLEA9_A023827</name>
</gene>
<accession>A0A8S0UZR6</accession>
<evidence type="ECO:0000313" key="3">
    <source>
        <dbReference type="Proteomes" id="UP000594638"/>
    </source>
</evidence>
<dbReference type="AlphaFoldDB" id="A0A8S0UZR6"/>
<feature type="compositionally biased region" description="Basic and acidic residues" evidence="1">
    <location>
        <begin position="10"/>
        <end position="20"/>
    </location>
</feature>
<sequence length="105" mass="11126">MFSSEGEGMEPEHAVRIDDEKQLPCSVPDVDGKLIACVASGYATYGKWRAFRFYATPILSVGRLILAFPFEAHGVVAGLNAQEGVNLGTSSSFGNPIAGGSRSMD</sequence>
<comment type="caution">
    <text evidence="2">The sequence shown here is derived from an EMBL/GenBank/DDBJ whole genome shotgun (WGS) entry which is preliminary data.</text>
</comment>
<organism evidence="2 3">
    <name type="scientific">Olea europaea subsp. europaea</name>
    <dbReference type="NCBI Taxonomy" id="158383"/>
    <lineage>
        <taxon>Eukaryota</taxon>
        <taxon>Viridiplantae</taxon>
        <taxon>Streptophyta</taxon>
        <taxon>Embryophyta</taxon>
        <taxon>Tracheophyta</taxon>
        <taxon>Spermatophyta</taxon>
        <taxon>Magnoliopsida</taxon>
        <taxon>eudicotyledons</taxon>
        <taxon>Gunneridae</taxon>
        <taxon>Pentapetalae</taxon>
        <taxon>asterids</taxon>
        <taxon>lamiids</taxon>
        <taxon>Lamiales</taxon>
        <taxon>Oleaceae</taxon>
        <taxon>Oleeae</taxon>
        <taxon>Olea</taxon>
    </lineage>
</organism>
<feature type="region of interest" description="Disordered" evidence="1">
    <location>
        <begin position="1"/>
        <end position="20"/>
    </location>
</feature>
<protein>
    <submittedName>
        <fullName evidence="2">Uncharacterized protein</fullName>
    </submittedName>
</protein>
<evidence type="ECO:0000256" key="1">
    <source>
        <dbReference type="SAM" id="MobiDB-lite"/>
    </source>
</evidence>
<dbReference type="EMBL" id="CACTIH010009089">
    <property type="protein sequence ID" value="CAA3023393.1"/>
    <property type="molecule type" value="Genomic_DNA"/>
</dbReference>
<reference evidence="2 3" key="1">
    <citation type="submission" date="2019-12" db="EMBL/GenBank/DDBJ databases">
        <authorList>
            <person name="Alioto T."/>
            <person name="Alioto T."/>
            <person name="Gomez Garrido J."/>
        </authorList>
    </citation>
    <scope>NUCLEOTIDE SEQUENCE [LARGE SCALE GENOMIC DNA]</scope>
</reference>
<dbReference type="OrthoDB" id="72325at2759"/>